<reference evidence="2 3" key="1">
    <citation type="submission" date="2020-11" db="EMBL/GenBank/DDBJ databases">
        <authorList>
            <person name="Kim M.K."/>
        </authorList>
    </citation>
    <scope>NUCLEOTIDE SEQUENCE [LARGE SCALE GENOMIC DNA]</scope>
    <source>
        <strain evidence="2 3">BT683</strain>
    </source>
</reference>
<keyword evidence="3" id="KW-1185">Reference proteome</keyword>
<comment type="caution">
    <text evidence="2">The sequence shown here is derived from an EMBL/GenBank/DDBJ whole genome shotgun (WGS) entry which is preliminary data.</text>
</comment>
<sequence>MLTYKIGPLETNSPQDYLKEKELHKHPMGIWAFRSFSGDFEFFIKRHLVLAEGGWNVGELAMQLNDWLETGLQTDFHYDCMDAEEKDLFTFINHGGTFQFYAEWAAEGLPKPIARQDLEEFISVFRADVKERIECELGFNVSAYLGQYLPLKLSCVRFIAHADAPQSSG</sequence>
<proteinExistence type="predicted"/>
<organism evidence="2 3">
    <name type="scientific">Hymenobacter jeongseonensis</name>
    <dbReference type="NCBI Taxonomy" id="2791027"/>
    <lineage>
        <taxon>Bacteria</taxon>
        <taxon>Pseudomonadati</taxon>
        <taxon>Bacteroidota</taxon>
        <taxon>Cytophagia</taxon>
        <taxon>Cytophagales</taxon>
        <taxon>Hymenobacteraceae</taxon>
        <taxon>Hymenobacter</taxon>
    </lineage>
</organism>
<dbReference type="Pfam" id="PF25297">
    <property type="entry name" value="DUF7878"/>
    <property type="match status" value="1"/>
</dbReference>
<dbReference type="EMBL" id="JADQDQ010000003">
    <property type="protein sequence ID" value="MBF9237240.1"/>
    <property type="molecule type" value="Genomic_DNA"/>
</dbReference>
<feature type="domain" description="DUF7878" evidence="1">
    <location>
        <begin position="35"/>
        <end position="134"/>
    </location>
</feature>
<name>A0ABS0IFV6_9BACT</name>
<gene>
    <name evidence="2" type="ORF">I2I05_07505</name>
</gene>
<dbReference type="RefSeq" id="WP_196281622.1">
    <property type="nucleotide sequence ID" value="NZ_JADQDQ010000003.1"/>
</dbReference>
<protein>
    <recommendedName>
        <fullName evidence="1">DUF7878 domain-containing protein</fullName>
    </recommendedName>
</protein>
<dbReference type="Proteomes" id="UP000597617">
    <property type="component" value="Unassembled WGS sequence"/>
</dbReference>
<dbReference type="InterPro" id="IPR057200">
    <property type="entry name" value="DUF7878"/>
</dbReference>
<evidence type="ECO:0000313" key="2">
    <source>
        <dbReference type="EMBL" id="MBF9237240.1"/>
    </source>
</evidence>
<evidence type="ECO:0000313" key="3">
    <source>
        <dbReference type="Proteomes" id="UP000597617"/>
    </source>
</evidence>
<accession>A0ABS0IFV6</accession>
<evidence type="ECO:0000259" key="1">
    <source>
        <dbReference type="Pfam" id="PF25297"/>
    </source>
</evidence>